<name>A0A191W1S4_VIBAN</name>
<comment type="function">
    <text evidence="5">Responsible for synthesis of pseudouridine from uracil-55 in the psi GC loop of transfer RNAs.</text>
</comment>
<dbReference type="SUPFAM" id="SSF55120">
    <property type="entry name" value="Pseudouridine synthase"/>
    <property type="match status" value="1"/>
</dbReference>
<dbReference type="OrthoDB" id="9802309at2"/>
<dbReference type="PANTHER" id="PTHR13767:SF2">
    <property type="entry name" value="PSEUDOURIDYLATE SYNTHASE TRUB1"/>
    <property type="match status" value="1"/>
</dbReference>
<feature type="domain" description="Pseudouridine synthase II N-terminal" evidence="6">
    <location>
        <begin position="32"/>
        <end position="179"/>
    </location>
</feature>
<dbReference type="GO" id="GO:0031119">
    <property type="term" value="P:tRNA pseudouridine synthesis"/>
    <property type="evidence" value="ECO:0007669"/>
    <property type="project" value="UniProtKB-UniRule"/>
</dbReference>
<dbReference type="GO" id="GO:0160148">
    <property type="term" value="F:tRNA pseudouridine(55) synthase activity"/>
    <property type="evidence" value="ECO:0007669"/>
    <property type="project" value="UniProtKB-EC"/>
</dbReference>
<keyword evidence="3 5" id="KW-0819">tRNA processing</keyword>
<dbReference type="GO" id="GO:0003723">
    <property type="term" value="F:RNA binding"/>
    <property type="evidence" value="ECO:0007669"/>
    <property type="project" value="InterPro"/>
</dbReference>
<comment type="similarity">
    <text evidence="2 5">Belongs to the pseudouridine synthase TruB family. Type 1 subfamily.</text>
</comment>
<dbReference type="InterPro" id="IPR020103">
    <property type="entry name" value="PsdUridine_synth_cat_dom_sf"/>
</dbReference>
<accession>A0A191W1S4</accession>
<dbReference type="FunFam" id="3.30.2350.10:FF:000003">
    <property type="entry name" value="tRNA pseudouridine synthase B"/>
    <property type="match status" value="1"/>
</dbReference>
<dbReference type="SUPFAM" id="SSF88697">
    <property type="entry name" value="PUA domain-like"/>
    <property type="match status" value="1"/>
</dbReference>
<dbReference type="InterPro" id="IPR036974">
    <property type="entry name" value="PUA_sf"/>
</dbReference>
<feature type="domain" description="tRNA pseudouridylate synthase B C-terminal" evidence="8">
    <location>
        <begin position="180"/>
        <end position="248"/>
    </location>
</feature>
<proteinExistence type="inferred from homology"/>
<dbReference type="FunFam" id="2.30.130.10:FF:000004">
    <property type="entry name" value="tRNA pseudouridine synthase B"/>
    <property type="match status" value="1"/>
</dbReference>
<evidence type="ECO:0000313" key="11">
    <source>
        <dbReference type="EMBL" id="MBT2917910.1"/>
    </source>
</evidence>
<protein>
    <recommendedName>
        <fullName evidence="5">tRNA pseudouridine synthase B</fullName>
        <ecNumber evidence="5">5.4.99.25</ecNumber>
    </recommendedName>
    <alternativeName>
        <fullName evidence="5">tRNA pseudouridine(55) synthase</fullName>
        <shortName evidence="5">Psi55 synthase</shortName>
    </alternativeName>
    <alternativeName>
        <fullName evidence="5">tRNA pseudouridylate synthase</fullName>
    </alternativeName>
    <alternativeName>
        <fullName evidence="5">tRNA-uridine isomerase</fullName>
    </alternativeName>
</protein>
<evidence type="ECO:0000256" key="2">
    <source>
        <dbReference type="ARBA" id="ARBA00005642"/>
    </source>
</evidence>
<sequence length="316" mass="35410">MARRRKGRPINGVILLDKPTGISSNDALQKVKRIYFAEKAGHTGALDPLATGMLPICLGEATKFSQFLLDSDKRYRVIAKLGERTNTSDSDGEVVETRPVNVQLNTLRECIERFRGETDQIPSMFSALKYQGRPLYEYAREGIDIPRESRKITVYDIELIRFEGDEVEMDVHCSKGTYIRTIVDDLGEMLGCGAHVTMLRRTAVAKYPYEKMVTLEQLDALLQQALRDDVAPKNVLDSLLMPMDSAVQDLPEVNLIPELADMVQHGQPVQVLGVPLDGTVRMTMGEEKLFIGVGEIDQDGRVAPKRLVVFRDEESL</sequence>
<dbReference type="InterPro" id="IPR014780">
    <property type="entry name" value="tRNA_psdUridine_synth_TruB"/>
</dbReference>
<keyword evidence="4 5" id="KW-0413">Isomerase</keyword>
<dbReference type="InterPro" id="IPR015240">
    <property type="entry name" value="tRNA_sdUridine_synth_fam1_C"/>
</dbReference>
<feature type="domain" description="tRNA pseudouridine synthase II TruB subfamily 1 C-terminal" evidence="7">
    <location>
        <begin position="251"/>
        <end position="308"/>
    </location>
</feature>
<dbReference type="Pfam" id="PF16198">
    <property type="entry name" value="TruB_C_2"/>
    <property type="match status" value="1"/>
</dbReference>
<evidence type="ECO:0000256" key="5">
    <source>
        <dbReference type="HAMAP-Rule" id="MF_01080"/>
    </source>
</evidence>
<dbReference type="CDD" id="cd21152">
    <property type="entry name" value="PUA_TruB_bacterial"/>
    <property type="match status" value="1"/>
</dbReference>
<evidence type="ECO:0000256" key="4">
    <source>
        <dbReference type="ARBA" id="ARBA00023235"/>
    </source>
</evidence>
<dbReference type="InterPro" id="IPR032819">
    <property type="entry name" value="TruB_C"/>
</dbReference>
<dbReference type="EMBL" id="JAHGUI010000016">
    <property type="protein sequence ID" value="MBT2917910.1"/>
    <property type="molecule type" value="Genomic_DNA"/>
</dbReference>
<evidence type="ECO:0000313" key="13">
    <source>
        <dbReference type="Proteomes" id="UP000722957"/>
    </source>
</evidence>
<dbReference type="KEGG" id="vau:VANGNB10_cI0544"/>
<comment type="caution">
    <text evidence="11">The sequence shown here is derived from an EMBL/GenBank/DDBJ whole genome shotgun (WGS) entry which is preliminary data.</text>
</comment>
<reference evidence="11" key="3">
    <citation type="submission" date="2021-05" db="EMBL/GenBank/DDBJ databases">
        <authorList>
            <person name="Kalatzis P.G."/>
            <person name="Castillo D."/>
            <person name="D'Alvise P."/>
            <person name="Middelboe M."/>
            <person name="Gram L."/>
        </authorList>
    </citation>
    <scope>NUCLEOTIDE SEQUENCE</scope>
    <source>
        <strain evidence="11">90-11-286</strain>
    </source>
</reference>
<feature type="active site" description="Nucleophile" evidence="5">
    <location>
        <position position="47"/>
    </location>
</feature>
<dbReference type="Proteomes" id="UP000786185">
    <property type="component" value="Unassembled WGS sequence"/>
</dbReference>
<evidence type="ECO:0000259" key="6">
    <source>
        <dbReference type="Pfam" id="PF01509"/>
    </source>
</evidence>
<dbReference type="HAMAP" id="MF_01080">
    <property type="entry name" value="TruB_bact"/>
    <property type="match status" value="1"/>
</dbReference>
<evidence type="ECO:0000313" key="9">
    <source>
        <dbReference type="EMBL" id="MBF4270848.1"/>
    </source>
</evidence>
<dbReference type="NCBIfam" id="TIGR00431">
    <property type="entry name" value="TruB"/>
    <property type="match status" value="1"/>
</dbReference>
<dbReference type="InterPro" id="IPR015947">
    <property type="entry name" value="PUA-like_sf"/>
</dbReference>
<dbReference type="RefSeq" id="WP_013857615.1">
    <property type="nucleotide sequence ID" value="NZ_CP011464.1"/>
</dbReference>
<dbReference type="Proteomes" id="UP000722957">
    <property type="component" value="Unassembled WGS sequence"/>
</dbReference>
<evidence type="ECO:0000256" key="1">
    <source>
        <dbReference type="ARBA" id="ARBA00000385"/>
    </source>
</evidence>
<dbReference type="EMBL" id="RDOM01000006">
    <property type="protein sequence ID" value="MBF4270848.1"/>
    <property type="molecule type" value="Genomic_DNA"/>
</dbReference>
<evidence type="ECO:0000259" key="7">
    <source>
        <dbReference type="Pfam" id="PF09157"/>
    </source>
</evidence>
<dbReference type="OMA" id="VDKPSGF"/>
<reference evidence="11 12" key="1">
    <citation type="journal article" date="2017" name="J. Fish Dis.">
        <title>Comparative assessment of Vibrio virulence in marine fish larvae.</title>
        <authorList>
            <person name="Ronneseth A."/>
            <person name="Castillo D."/>
            <person name="D'Alvise P."/>
            <person name="Tonnesen O."/>
            <person name="Haugland G."/>
            <person name="Grotkjaer T."/>
            <person name="Engell-Sorensen K."/>
            <person name="Norremark L."/>
            <person name="Bergh O."/>
            <person name="Wergeland H.I."/>
            <person name="Gram L."/>
        </authorList>
    </citation>
    <scope>NUCLEOTIDE SEQUENCE [LARGE SCALE GENOMIC DNA]</scope>
    <source>
        <strain evidence="11 12">90-11-286</strain>
    </source>
</reference>
<evidence type="ECO:0000256" key="3">
    <source>
        <dbReference type="ARBA" id="ARBA00022694"/>
    </source>
</evidence>
<reference evidence="9 13" key="2">
    <citation type="journal article" date="2021" name="PeerJ">
        <title>Analysis of 44 Vibrio anguillarum genomes reveals high genetic diversity.</title>
        <authorList>
            <person name="Hansen M.J."/>
            <person name="Dalsgaard I."/>
        </authorList>
    </citation>
    <scope>NUCLEOTIDE SEQUENCE</scope>
    <source>
        <strain evidence="9 13">17-16730-2A</strain>
        <strain evidence="10">850617-1/1</strain>
    </source>
</reference>
<dbReference type="Proteomes" id="UP000078309">
    <property type="component" value="Unassembled WGS sequence"/>
</dbReference>
<comment type="catalytic activity">
    <reaction evidence="1 5">
        <text>uridine(55) in tRNA = pseudouridine(55) in tRNA</text>
        <dbReference type="Rhea" id="RHEA:42532"/>
        <dbReference type="Rhea" id="RHEA-COMP:10101"/>
        <dbReference type="Rhea" id="RHEA-COMP:10102"/>
        <dbReference type="ChEBI" id="CHEBI:65314"/>
        <dbReference type="ChEBI" id="CHEBI:65315"/>
        <dbReference type="EC" id="5.4.99.25"/>
    </reaction>
</comment>
<evidence type="ECO:0000313" key="10">
    <source>
        <dbReference type="EMBL" id="MBF4435124.1"/>
    </source>
</evidence>
<evidence type="ECO:0000313" key="12">
    <source>
        <dbReference type="Proteomes" id="UP000078309"/>
    </source>
</evidence>
<dbReference type="CDD" id="cd02573">
    <property type="entry name" value="PseudoU_synth_EcTruB"/>
    <property type="match status" value="1"/>
</dbReference>
<dbReference type="Gene3D" id="2.30.130.10">
    <property type="entry name" value="PUA domain"/>
    <property type="match status" value="1"/>
</dbReference>
<organism evidence="11 12">
    <name type="scientific">Vibrio anguillarum</name>
    <name type="common">Listonella anguillarum</name>
    <dbReference type="NCBI Taxonomy" id="55601"/>
    <lineage>
        <taxon>Bacteria</taxon>
        <taxon>Pseudomonadati</taxon>
        <taxon>Pseudomonadota</taxon>
        <taxon>Gammaproteobacteria</taxon>
        <taxon>Vibrionales</taxon>
        <taxon>Vibrionaceae</taxon>
        <taxon>Vibrio</taxon>
    </lineage>
</organism>
<dbReference type="InterPro" id="IPR002501">
    <property type="entry name" value="PsdUridine_synth_N"/>
</dbReference>
<dbReference type="GO" id="GO:1990481">
    <property type="term" value="P:mRNA pseudouridine synthesis"/>
    <property type="evidence" value="ECO:0007669"/>
    <property type="project" value="TreeGrafter"/>
</dbReference>
<dbReference type="Gene3D" id="3.30.2350.10">
    <property type="entry name" value="Pseudouridine synthase"/>
    <property type="match status" value="1"/>
</dbReference>
<dbReference type="Pfam" id="PF01509">
    <property type="entry name" value="TruB_N"/>
    <property type="match status" value="1"/>
</dbReference>
<dbReference type="PANTHER" id="PTHR13767">
    <property type="entry name" value="TRNA-PSEUDOURIDINE SYNTHASE"/>
    <property type="match status" value="1"/>
</dbReference>
<dbReference type="Pfam" id="PF09157">
    <property type="entry name" value="TruB-C_2"/>
    <property type="match status" value="1"/>
</dbReference>
<dbReference type="EMBL" id="SCLC01000007">
    <property type="protein sequence ID" value="MBF4435124.1"/>
    <property type="molecule type" value="Genomic_DNA"/>
</dbReference>
<gene>
    <name evidence="5 11" type="primary">truB</name>
    <name evidence="9" type="ORF">EAY07_02045</name>
    <name evidence="10" type="ORF">ERJ77_11420</name>
    <name evidence="11" type="ORF">PL14_04350</name>
</gene>
<evidence type="ECO:0000259" key="8">
    <source>
        <dbReference type="Pfam" id="PF16198"/>
    </source>
</evidence>
<dbReference type="EC" id="5.4.99.25" evidence="5"/>
<dbReference type="AlphaFoldDB" id="A0A191W1S4"/>